<evidence type="ECO:0000256" key="6">
    <source>
        <dbReference type="SAM" id="Phobius"/>
    </source>
</evidence>
<organism evidence="8 9">
    <name type="scientific">Lachnellula occidentalis</name>
    <dbReference type="NCBI Taxonomy" id="215460"/>
    <lineage>
        <taxon>Eukaryota</taxon>
        <taxon>Fungi</taxon>
        <taxon>Dikarya</taxon>
        <taxon>Ascomycota</taxon>
        <taxon>Pezizomycotina</taxon>
        <taxon>Leotiomycetes</taxon>
        <taxon>Helotiales</taxon>
        <taxon>Lachnaceae</taxon>
        <taxon>Lachnellula</taxon>
    </lineage>
</organism>
<dbReference type="InterPro" id="IPR020846">
    <property type="entry name" value="MFS_dom"/>
</dbReference>
<evidence type="ECO:0000313" key="8">
    <source>
        <dbReference type="EMBL" id="TVY48865.1"/>
    </source>
</evidence>
<feature type="transmembrane region" description="Helical" evidence="6">
    <location>
        <begin position="198"/>
        <end position="217"/>
    </location>
</feature>
<comment type="subcellular location">
    <subcellularLocation>
        <location evidence="1">Membrane</location>
        <topology evidence="1">Multi-pass membrane protein</topology>
    </subcellularLocation>
</comment>
<feature type="transmembrane region" description="Helical" evidence="6">
    <location>
        <begin position="365"/>
        <end position="384"/>
    </location>
</feature>
<feature type="transmembrane region" description="Helical" evidence="6">
    <location>
        <begin position="455"/>
        <end position="480"/>
    </location>
</feature>
<evidence type="ECO:0000259" key="7">
    <source>
        <dbReference type="PROSITE" id="PS50850"/>
    </source>
</evidence>
<evidence type="ECO:0000256" key="2">
    <source>
        <dbReference type="ARBA" id="ARBA00022692"/>
    </source>
</evidence>
<dbReference type="GO" id="GO:0016020">
    <property type="term" value="C:membrane"/>
    <property type="evidence" value="ECO:0007669"/>
    <property type="project" value="UniProtKB-SubCell"/>
</dbReference>
<feature type="transmembrane region" description="Helical" evidence="6">
    <location>
        <begin position="390"/>
        <end position="411"/>
    </location>
</feature>
<evidence type="ECO:0000256" key="5">
    <source>
        <dbReference type="SAM" id="MobiDB-lite"/>
    </source>
</evidence>
<keyword evidence="2 6" id="KW-0812">Transmembrane</keyword>
<reference evidence="8 9" key="1">
    <citation type="submission" date="2018-05" db="EMBL/GenBank/DDBJ databases">
        <title>Genome sequencing and assembly of the regulated plant pathogen Lachnellula willkommii and related sister species for the development of diagnostic species identification markers.</title>
        <authorList>
            <person name="Giroux E."/>
            <person name="Bilodeau G."/>
        </authorList>
    </citation>
    <scope>NUCLEOTIDE SEQUENCE [LARGE SCALE GENOMIC DNA]</scope>
    <source>
        <strain evidence="8 9">CBS 160.35</strain>
    </source>
</reference>
<feature type="transmembrane region" description="Helical" evidence="6">
    <location>
        <begin position="290"/>
        <end position="314"/>
    </location>
</feature>
<feature type="transmembrane region" description="Helical" evidence="6">
    <location>
        <begin position="163"/>
        <end position="186"/>
    </location>
</feature>
<dbReference type="EMBL" id="QGMI01000030">
    <property type="protein sequence ID" value="TVY48865.1"/>
    <property type="molecule type" value="Genomic_DNA"/>
</dbReference>
<dbReference type="PANTHER" id="PTHR23507">
    <property type="entry name" value="ZGC:174356"/>
    <property type="match status" value="1"/>
</dbReference>
<evidence type="ECO:0000256" key="4">
    <source>
        <dbReference type="ARBA" id="ARBA00023136"/>
    </source>
</evidence>
<dbReference type="Pfam" id="PF07690">
    <property type="entry name" value="MFS_1"/>
    <property type="match status" value="1"/>
</dbReference>
<accession>A0A8H8S8L2</accession>
<dbReference type="GO" id="GO:0022857">
    <property type="term" value="F:transmembrane transporter activity"/>
    <property type="evidence" value="ECO:0007669"/>
    <property type="project" value="InterPro"/>
</dbReference>
<dbReference type="Gene3D" id="1.20.1250.20">
    <property type="entry name" value="MFS general substrate transporter like domains"/>
    <property type="match status" value="1"/>
</dbReference>
<feature type="region of interest" description="Disordered" evidence="5">
    <location>
        <begin position="1"/>
        <end position="34"/>
    </location>
</feature>
<dbReference type="OrthoDB" id="194139at2759"/>
<dbReference type="AlphaFoldDB" id="A0A8H8S8L2"/>
<dbReference type="InterPro" id="IPR036259">
    <property type="entry name" value="MFS_trans_sf"/>
</dbReference>
<dbReference type="Proteomes" id="UP000443090">
    <property type="component" value="Unassembled WGS sequence"/>
</dbReference>
<evidence type="ECO:0000256" key="1">
    <source>
        <dbReference type="ARBA" id="ARBA00004141"/>
    </source>
</evidence>
<feature type="transmembrane region" description="Helical" evidence="6">
    <location>
        <begin position="42"/>
        <end position="65"/>
    </location>
</feature>
<keyword evidence="3 6" id="KW-1133">Transmembrane helix</keyword>
<comment type="caution">
    <text evidence="8">The sequence shown here is derived from an EMBL/GenBank/DDBJ whole genome shotgun (WGS) entry which is preliminary data.</text>
</comment>
<keyword evidence="9" id="KW-1185">Reference proteome</keyword>
<feature type="transmembrane region" description="Helical" evidence="6">
    <location>
        <begin position="326"/>
        <end position="344"/>
    </location>
</feature>
<name>A0A8H8S8L2_9HELO</name>
<dbReference type="InterPro" id="IPR011701">
    <property type="entry name" value="MFS"/>
</dbReference>
<gene>
    <name evidence="8" type="primary">ustT_0</name>
    <name evidence="8" type="ORF">LOCC1_G001001</name>
</gene>
<feature type="transmembrane region" description="Helical" evidence="6">
    <location>
        <begin position="223"/>
        <end position="245"/>
    </location>
</feature>
<dbReference type="PANTHER" id="PTHR23507:SF1">
    <property type="entry name" value="FI18259P1-RELATED"/>
    <property type="match status" value="1"/>
</dbReference>
<proteinExistence type="predicted"/>
<keyword evidence="4 6" id="KW-0472">Membrane</keyword>
<dbReference type="PROSITE" id="PS50850">
    <property type="entry name" value="MFS"/>
    <property type="match status" value="1"/>
</dbReference>
<sequence>MAKPSASAREHSSSANTPLLSDQQPDQESGPGPSAATPPSVLILYFMAIHFLLAFCEIILVAPLIKLLENSLCLSYYSFPVNGVQDELCKIPDIQGPLATLRGWKSSFDTIPVLLVAIPFGRLGDRYGRRKILATALVGVAASLCEIFVVCAFPKVFPVRLVWLSSILLLFGGGLNSASAYMWAMASEVIPSKQRSHGFYYIFAAYYVAELIASFVASVTTDISPWIPCSLAMGSVILCLILLAVMPDPRGSLHESESPESPIAEDYTSPTITKPTATSRLLTLLSNPNILFTIPVFLVGILRYTTLNVLIQYANIRFHLPLSTGATFYTETAGINILLFLFLIPALTSHIRTKYALRPQTIDLFLVRTSVCLLSIGSLAIGLAPTKSLLPLGVAIFSTGFGSRVSALSLISTWITPTDKATVYASITVLESLGHAVGDPGMQHIFAASLRLDKFWLAMPFFVAAGCYCLTTISTMFISIEKEGEGEGEGEGGMIGS</sequence>
<feature type="compositionally biased region" description="Polar residues" evidence="5">
    <location>
        <begin position="13"/>
        <end position="27"/>
    </location>
</feature>
<feature type="domain" description="Major facilitator superfamily (MFS) profile" evidence="7">
    <location>
        <begin position="43"/>
        <end position="483"/>
    </location>
</feature>
<evidence type="ECO:0000256" key="3">
    <source>
        <dbReference type="ARBA" id="ARBA00022989"/>
    </source>
</evidence>
<feature type="transmembrane region" description="Helical" evidence="6">
    <location>
        <begin position="132"/>
        <end position="157"/>
    </location>
</feature>
<dbReference type="SUPFAM" id="SSF103473">
    <property type="entry name" value="MFS general substrate transporter"/>
    <property type="match status" value="1"/>
</dbReference>
<evidence type="ECO:0000313" key="9">
    <source>
        <dbReference type="Proteomes" id="UP000443090"/>
    </source>
</evidence>
<protein>
    <submittedName>
        <fullName evidence="8">Efflux pump</fullName>
    </submittedName>
</protein>